<reference evidence="6" key="1">
    <citation type="submission" date="2025-05" db="UniProtKB">
        <authorList>
            <consortium name="EnsemblMetazoa"/>
        </authorList>
    </citation>
    <scope>IDENTIFICATION</scope>
</reference>
<dbReference type="PANTHER" id="PTHR43963">
    <property type="entry name" value="CARBONYL REDUCTASE 1-RELATED"/>
    <property type="match status" value="1"/>
</dbReference>
<evidence type="ECO:0000313" key="6">
    <source>
        <dbReference type="EnsemblMetazoa" id="XP_050506929.1"/>
    </source>
</evidence>
<name>A0ABM5K9R5_DIAVI</name>
<dbReference type="EnsemblMetazoa" id="XM_050650972.1">
    <property type="protein sequence ID" value="XP_050506929.1"/>
    <property type="gene ID" value="LOC126884756"/>
</dbReference>
<keyword evidence="2" id="KW-0521">NADP</keyword>
<evidence type="ECO:0000256" key="4">
    <source>
        <dbReference type="ARBA" id="ARBA00026118"/>
    </source>
</evidence>
<dbReference type="GeneID" id="126884756"/>
<dbReference type="PANTHER" id="PTHR43963:SF4">
    <property type="entry name" value="CARBONYL REDUCTASE (NADPH)"/>
    <property type="match status" value="1"/>
</dbReference>
<evidence type="ECO:0000256" key="5">
    <source>
        <dbReference type="RuleBase" id="RU000363"/>
    </source>
</evidence>
<dbReference type="InterPro" id="IPR002347">
    <property type="entry name" value="SDR_fam"/>
</dbReference>
<protein>
    <recommendedName>
        <fullName evidence="4">carbonyl reductase (NADPH)</fullName>
        <ecNumber evidence="4">1.1.1.184</ecNumber>
    </recommendedName>
</protein>
<dbReference type="InterPro" id="IPR045313">
    <property type="entry name" value="CBR1-like"/>
</dbReference>
<evidence type="ECO:0000256" key="2">
    <source>
        <dbReference type="ARBA" id="ARBA00022857"/>
    </source>
</evidence>
<dbReference type="EC" id="1.1.1.184" evidence="4"/>
<dbReference type="RefSeq" id="XP_050506929.1">
    <property type="nucleotide sequence ID" value="XM_050650972.1"/>
</dbReference>
<dbReference type="PROSITE" id="PS00061">
    <property type="entry name" value="ADH_SHORT"/>
    <property type="match status" value="1"/>
</dbReference>
<dbReference type="InterPro" id="IPR020904">
    <property type="entry name" value="Sc_DH/Rdtase_CS"/>
</dbReference>
<dbReference type="PRINTS" id="PR00080">
    <property type="entry name" value="SDRFAMILY"/>
</dbReference>
<dbReference type="PRINTS" id="PR00081">
    <property type="entry name" value="GDHRDH"/>
</dbReference>
<keyword evidence="3" id="KW-0560">Oxidoreductase</keyword>
<dbReference type="Pfam" id="PF00106">
    <property type="entry name" value="adh_short"/>
    <property type="match status" value="1"/>
</dbReference>
<dbReference type="Gene3D" id="3.40.50.720">
    <property type="entry name" value="NAD(P)-binding Rossmann-like Domain"/>
    <property type="match status" value="1"/>
</dbReference>
<dbReference type="Proteomes" id="UP001652700">
    <property type="component" value="Unplaced"/>
</dbReference>
<dbReference type="InterPro" id="IPR036291">
    <property type="entry name" value="NAD(P)-bd_dom_sf"/>
</dbReference>
<evidence type="ECO:0000256" key="3">
    <source>
        <dbReference type="ARBA" id="ARBA00023002"/>
    </source>
</evidence>
<comment type="similarity">
    <text evidence="1 5">Belongs to the short-chain dehydrogenases/reductases (SDR) family.</text>
</comment>
<sequence length="294" mass="32369">MLVSVKITNHKMSSQKVAVVTGGNKGIGLGIVRGLCNRFDGIVYLTARDEERGKAAVAQLEKENKKAVFHQLDITSQASVDKLRDFIKTKHGGLDLLINNAGVSFSTDAPESISVQASKTIEGNYFGTLKVCEALFPLLRKNGRVVNLSSAEGHLSKIPTEKLRNEFARKDLTIPELSKLLEKFVKATENNTHVEDGWGGATVYAVSKVGVSALTVIQQRLFDKEKPNRNISINSVHPGWVITDMTRHKGLLTTDEGARSALFAALDAEVKGKYIWRDCTVVDWYSNEMPNPPY</sequence>
<evidence type="ECO:0000313" key="7">
    <source>
        <dbReference type="Proteomes" id="UP001652700"/>
    </source>
</evidence>
<keyword evidence="7" id="KW-1185">Reference proteome</keyword>
<accession>A0ABM5K9R5</accession>
<dbReference type="SUPFAM" id="SSF51735">
    <property type="entry name" value="NAD(P)-binding Rossmann-fold domains"/>
    <property type="match status" value="1"/>
</dbReference>
<dbReference type="CDD" id="cd05324">
    <property type="entry name" value="carb_red_PTCR-like_SDR_c"/>
    <property type="match status" value="1"/>
</dbReference>
<organism evidence="6 7">
    <name type="scientific">Diabrotica virgifera virgifera</name>
    <name type="common">western corn rootworm</name>
    <dbReference type="NCBI Taxonomy" id="50390"/>
    <lineage>
        <taxon>Eukaryota</taxon>
        <taxon>Metazoa</taxon>
        <taxon>Ecdysozoa</taxon>
        <taxon>Arthropoda</taxon>
        <taxon>Hexapoda</taxon>
        <taxon>Insecta</taxon>
        <taxon>Pterygota</taxon>
        <taxon>Neoptera</taxon>
        <taxon>Endopterygota</taxon>
        <taxon>Coleoptera</taxon>
        <taxon>Polyphaga</taxon>
        <taxon>Cucujiformia</taxon>
        <taxon>Chrysomeloidea</taxon>
        <taxon>Chrysomelidae</taxon>
        <taxon>Galerucinae</taxon>
        <taxon>Diabroticina</taxon>
        <taxon>Diabroticites</taxon>
        <taxon>Diabrotica</taxon>
    </lineage>
</organism>
<evidence type="ECO:0000256" key="1">
    <source>
        <dbReference type="ARBA" id="ARBA00006484"/>
    </source>
</evidence>
<proteinExistence type="inferred from homology"/>